<dbReference type="InterPro" id="IPR000219">
    <property type="entry name" value="DH_dom"/>
</dbReference>
<feature type="compositionally biased region" description="Low complexity" evidence="1">
    <location>
        <begin position="729"/>
        <end position="744"/>
    </location>
</feature>
<organism evidence="3 4">
    <name type="scientific">Mucor flavus</name>
    <dbReference type="NCBI Taxonomy" id="439312"/>
    <lineage>
        <taxon>Eukaryota</taxon>
        <taxon>Fungi</taxon>
        <taxon>Fungi incertae sedis</taxon>
        <taxon>Mucoromycota</taxon>
        <taxon>Mucoromycotina</taxon>
        <taxon>Mucoromycetes</taxon>
        <taxon>Mucorales</taxon>
        <taxon>Mucorineae</taxon>
        <taxon>Mucoraceae</taxon>
        <taxon>Mucor</taxon>
    </lineage>
</organism>
<feature type="region of interest" description="Disordered" evidence="1">
    <location>
        <begin position="92"/>
        <end position="113"/>
    </location>
</feature>
<name>A0ABP9Z063_9FUNG</name>
<dbReference type="EMBL" id="BAABUK010000013">
    <property type="protein sequence ID" value="GAA5812500.1"/>
    <property type="molecule type" value="Genomic_DNA"/>
</dbReference>
<protein>
    <recommendedName>
        <fullName evidence="2">DH domain-containing protein</fullName>
    </recommendedName>
</protein>
<comment type="caution">
    <text evidence="3">The sequence shown here is derived from an EMBL/GenBank/DDBJ whole genome shotgun (WGS) entry which is preliminary data.</text>
</comment>
<feature type="compositionally biased region" description="Acidic residues" evidence="1">
    <location>
        <begin position="746"/>
        <end position="760"/>
    </location>
</feature>
<dbReference type="SMART" id="SM00325">
    <property type="entry name" value="RhoGEF"/>
    <property type="match status" value="1"/>
</dbReference>
<dbReference type="Pfam" id="PF00621">
    <property type="entry name" value="RhoGEF"/>
    <property type="match status" value="1"/>
</dbReference>
<evidence type="ECO:0000256" key="1">
    <source>
        <dbReference type="SAM" id="MobiDB-lite"/>
    </source>
</evidence>
<accession>A0ABP9Z063</accession>
<feature type="compositionally biased region" description="Polar residues" evidence="1">
    <location>
        <begin position="765"/>
        <end position="780"/>
    </location>
</feature>
<dbReference type="InterPro" id="IPR051092">
    <property type="entry name" value="FYVE_RhoGEF_PH"/>
</dbReference>
<evidence type="ECO:0000313" key="3">
    <source>
        <dbReference type="EMBL" id="GAA5812500.1"/>
    </source>
</evidence>
<dbReference type="PANTHER" id="PTHR12673:SF159">
    <property type="entry name" value="LD03170P"/>
    <property type="match status" value="1"/>
</dbReference>
<dbReference type="PROSITE" id="PS50010">
    <property type="entry name" value="DH_2"/>
    <property type="match status" value="1"/>
</dbReference>
<dbReference type="CDD" id="cd00160">
    <property type="entry name" value="RhoGEF"/>
    <property type="match status" value="1"/>
</dbReference>
<reference evidence="3 4" key="1">
    <citation type="submission" date="2024-04" db="EMBL/GenBank/DDBJ databases">
        <title>genome sequences of Mucor flavus KT1a and Helicostylum pulchrum KT1b strains isolated from the surface of a dry-aged beef.</title>
        <authorList>
            <person name="Toyotome T."/>
            <person name="Hosono M."/>
            <person name="Torimaru M."/>
            <person name="Fukuda K."/>
            <person name="Mikami N."/>
        </authorList>
    </citation>
    <scope>NUCLEOTIDE SEQUENCE [LARGE SCALE GENOMIC DNA]</scope>
    <source>
        <strain evidence="3 4">KT1a</strain>
    </source>
</reference>
<dbReference type="InterPro" id="IPR035899">
    <property type="entry name" value="DBL_dom_sf"/>
</dbReference>
<dbReference type="Gene3D" id="1.20.900.10">
    <property type="entry name" value="Dbl homology (DH) domain"/>
    <property type="match status" value="1"/>
</dbReference>
<gene>
    <name evidence="3" type="ORF">MFLAVUS_005956</name>
</gene>
<evidence type="ECO:0000259" key="2">
    <source>
        <dbReference type="PROSITE" id="PS50010"/>
    </source>
</evidence>
<dbReference type="Proteomes" id="UP001473302">
    <property type="component" value="Unassembled WGS sequence"/>
</dbReference>
<proteinExistence type="predicted"/>
<evidence type="ECO:0000313" key="4">
    <source>
        <dbReference type="Proteomes" id="UP001473302"/>
    </source>
</evidence>
<dbReference type="PANTHER" id="PTHR12673">
    <property type="entry name" value="FACIOGENITAL DYSPLASIA PROTEIN"/>
    <property type="match status" value="1"/>
</dbReference>
<feature type="region of interest" description="Disordered" evidence="1">
    <location>
        <begin position="729"/>
        <end position="784"/>
    </location>
</feature>
<feature type="domain" description="DH" evidence="2">
    <location>
        <begin position="118"/>
        <end position="299"/>
    </location>
</feature>
<dbReference type="SUPFAM" id="SSF48065">
    <property type="entry name" value="DBL homology domain (DH-domain)"/>
    <property type="match status" value="1"/>
</dbReference>
<keyword evidence="4" id="KW-1185">Reference proteome</keyword>
<feature type="compositionally biased region" description="Basic and acidic residues" evidence="1">
    <location>
        <begin position="96"/>
        <end position="113"/>
    </location>
</feature>
<sequence length="802" mass="92822">MSTFKELKSNLQPEYSYNWKLIKEKDISHKQLETEVSLDFLDKINNKTTKSTCQNIDLIVPSKKRTQSQQIQLEQFLNIIGSQLHDDTMATSLSRHSNEDIRRETENDNRQFERNDEKRQFRIQEFIKTEKSYVETLKTLVKYVVNPLKYNMQQKNCVLNTFKCHKIFLNIEQILSVNEKFLQDLQNNPEFGLVCQQHIINFECYRKYLLEQSEAQKLHAKEFKTNQVYKRFLSRVKDQSEFKRKRLQDVLVEPVQRISRYSMMLREILQLTPEEHSDFRGLKLACEKAREIATMADDDPTKTATMFLNLYQAIKDSPCSLINQKRSLVAHLDATEIHRVTNKPTRAVSLFLFTDKILVASRSSIDAKEIDLEELLDNTPTTSTSTSLFNKNEKALKFKGWADIESIELFDGISDSTFILTATNVQETKKNEMSNITSFENYFYKGPRLFSVVPQTRLKNSNFLEKANEFKNLYQKTRALVKQYELQDKTYYRVWKGVPTFCNVYNPDSYVSAKYKNDSAIIYVDDDTIDTEKLFPRSSYLYNPWIIGLIQPENMKGFRFNICTRMNFTRASINKSDNVTIDFESIFWNNMLFLDRSLKRSVEFAAHSMLKIQQAMSSNTRPRSISRSSSIPSIGKLFHNSDNISPSSSSSKSIIKQAQKRVPVHHSWSSNNSGTCESNNSSVTTLTSSLWSLPDENTIDIGHNMQPSVSNNSKGALQHVKLKSNIPRTISSIGSDSSTRSSGSMIEDDGNEDEDEDEIDYLTIKTLSNSSDQKNSTETPNRFEDEMQEQWNALISKYDLIK</sequence>